<gene>
    <name evidence="3" type="ORF">TrVE_jg8295</name>
</gene>
<dbReference type="GO" id="GO:0051015">
    <property type="term" value="F:actin filament binding"/>
    <property type="evidence" value="ECO:0007669"/>
    <property type="project" value="TreeGrafter"/>
</dbReference>
<dbReference type="PANTHER" id="PTHR45615">
    <property type="entry name" value="MYOSIN HEAVY CHAIN, NON-MUSCLE"/>
    <property type="match status" value="1"/>
</dbReference>
<sequence length="1954" mass="225729">MESKYILPPPIDTSDTPKSVQSQGTMRSSMLQSTPRGRGGRSRSRGRSKGPTPAQAAGGDNNELIDRFIEQLSGYNTQDVVASDSVNFSNTYKNIKKEFGAVLPQREMQVLQDRMNAAHARGGGSGTLIGGKGSSESFGDLYHVLSIAFLLMEEERETFQKQLREVEDFFVKRAKHAGLISLQSIARKILYRELSLGFSAWVQFAREMEGSAQARKHMQRLTEAQKRMEAERKAQEAERMENVGRKVIARMRKGGMARTFKLWRDNVNEIVYNRNVVKKFALKMKNQKAHSAIVTWKELVGKRKWARGLLNRLLGGKDVLLCSAAFRQWYRVHNQLDAQDNENRLADMEAKIEEQAALLNEMAAMNKLLENSLGAMQKQKHEAAMKSAQKMIRLMKGKALTSTFMAWIAFTKEAVGERVKMTRFLAKWKNQGLSKCYMAWTQYVTEEKRYRYLVNRFLQRLNNGVVFRIFAAWVSMIEENKHNKIIIARFRTRMMNMEVAKSLGSWKEFVGLRLRMKYLARRIINRCENGQFLSAWIPWVEFTAAAREKEEKEREMEFMSAAQREAEEERLRILKEMENKERDAAEEKARRDAEYEKEKADFEKKMSSMKEAEAERKKELGLKMIQNMMNGCLATTLQAWKEYVKTEKHQRMVMARFARKLHMRAANSAYVQWCFYVRERKWLRGLLNRMLGGKEVMLRSAAFKKWVQVARAATEGELVAELDMLAAKVDELTKANEDLQAKYTLLEGSLGETLKKKQEQAMRSAQKMIQMMKGKALTSTFMAWYAFAREAKEDRVKMERFLAKWKNQGLSKCYMAWTQYVTEEKRYRYLVNRFLQRLNNGVVFRIFAAWVSMIEENKHNKIIIARFRTRMMNMEVAKSLGSWKEFVGLRLRMKYLARRIINRCENGQFLSAWIPWVEFTAAAREKEEKEREMEFMSAAQREEEEQRQADEDKVRARERELEAEACEREAEYEKERLEYEQKMSSMKEAEAERKKELGLKMIQNMMNGCLATTLQAWKEYVKTEKHQRMVMARFARKLHMRAANSAYVQWCFYVRERKWLRGLLNRMLGGKEVMLRSAAFKKWVHVARAATEGELHNELDEMREQNEKLASMVEDLQAKYALLEGSLGETLKKKQEQAMRSAQKMIQMMKGKALTSTFMAWYAFAREAKEDRVKMERFLAKWKNQGLSKCYMAWTQYVTEEKRYRYLVNRFLQRLNNGVVFRIFAAWVSMIEENKHNKIIIARFRTRMMNMEVAKSLGSWKEFVGLRLRMKYLARRIINRCENGQFLSAWIPWVEFTAAAREKEEKEREMEFMSAAQREEEEQRQKIIDEQNAEKERMCREHEQARDQLNQMKLAEAERKKELGLKMIQNMMNGCLARVLQGWKEYVRVEKYNRAVIKRFAKKLAMRAANSAYSRWLDYWKERKWLRGLLNRMLGGKEMMLRSAAFKQWAWASKEMGISSKHNSELEELRAKLSQAESFHEESIKSAADEKMLMSQKLLKKTIYTLQNASLGKCFSAWSHFVSIQHHTRKLVNKVFSRVTNREITAGLNKWKNAVKAWKEAEGVLVAKNGRRNKGMQMLADKANTMRIRTGSMKQAFVKWMLATYTVTLSGRAVKRLDNFMLMFAHAFSSAKEVKQLVSVTCECLQSMISGAAGTLMLLDKPSQEMWTYKSGAERRSPMQQGIMGYVGKTSESIYADMFSDERYNPAIDDIMLSKGESSPQASKTWWGANMPNINHSAGSPVILCIPVRDFDGVTVAVLAAVRVHVETGQSVKPFNPNDALALAVLSCYVGGHLEKLQGKLKGDVSINYESVHSNLPDVSTPPARPLAGERSTMSSLVKKMEQKANTMEQQASTLQSSTKNLERRLRSMSSYAKELEGKMGSDLTIDTEGGGAGAGAGGYQSYTGGSPAMVGVVDRAMAGQGPPATSPSSPGHKAWQQHTQALQKLFEVEKSLK</sequence>
<feature type="coiled-coil region" evidence="1">
    <location>
        <begin position="1838"/>
        <end position="1865"/>
    </location>
</feature>
<protein>
    <submittedName>
        <fullName evidence="3">Uncharacterized protein</fullName>
    </submittedName>
</protein>
<feature type="region of interest" description="Disordered" evidence="2">
    <location>
        <begin position="1917"/>
        <end position="1938"/>
    </location>
</feature>
<evidence type="ECO:0000313" key="4">
    <source>
        <dbReference type="Proteomes" id="UP001165160"/>
    </source>
</evidence>
<dbReference type="Gene3D" id="3.30.450.40">
    <property type="match status" value="1"/>
</dbReference>
<dbReference type="Proteomes" id="UP001165160">
    <property type="component" value="Unassembled WGS sequence"/>
</dbReference>
<keyword evidence="4" id="KW-1185">Reference proteome</keyword>
<reference evidence="4" key="1">
    <citation type="journal article" date="2023" name="Commun. Biol.">
        <title>Genome analysis of Parmales, the sister group of diatoms, reveals the evolutionary specialization of diatoms from phago-mixotrophs to photoautotrophs.</title>
        <authorList>
            <person name="Ban H."/>
            <person name="Sato S."/>
            <person name="Yoshikawa S."/>
            <person name="Yamada K."/>
            <person name="Nakamura Y."/>
            <person name="Ichinomiya M."/>
            <person name="Sato N."/>
            <person name="Blanc-Mathieu R."/>
            <person name="Endo H."/>
            <person name="Kuwata A."/>
            <person name="Ogata H."/>
        </authorList>
    </citation>
    <scope>NUCLEOTIDE SEQUENCE [LARGE SCALE GENOMIC DNA]</scope>
    <source>
        <strain evidence="4">NIES 3699</strain>
    </source>
</reference>
<organism evidence="3 4">
    <name type="scientific">Triparma verrucosa</name>
    <dbReference type="NCBI Taxonomy" id="1606542"/>
    <lineage>
        <taxon>Eukaryota</taxon>
        <taxon>Sar</taxon>
        <taxon>Stramenopiles</taxon>
        <taxon>Ochrophyta</taxon>
        <taxon>Bolidophyceae</taxon>
        <taxon>Parmales</taxon>
        <taxon>Triparmaceae</taxon>
        <taxon>Triparma</taxon>
    </lineage>
</organism>
<feature type="compositionally biased region" description="Basic residues" evidence="2">
    <location>
        <begin position="38"/>
        <end position="48"/>
    </location>
</feature>
<feature type="coiled-coil region" evidence="1">
    <location>
        <begin position="1303"/>
        <end position="1355"/>
    </location>
</feature>
<comment type="caution">
    <text evidence="3">The sequence shown here is derived from an EMBL/GenBank/DDBJ whole genome shotgun (WGS) entry which is preliminary data.</text>
</comment>
<dbReference type="GO" id="GO:0005737">
    <property type="term" value="C:cytoplasm"/>
    <property type="evidence" value="ECO:0007669"/>
    <property type="project" value="TreeGrafter"/>
</dbReference>
<keyword evidence="1" id="KW-0175">Coiled coil</keyword>
<accession>A0A9W6ZCM4</accession>
<dbReference type="SUPFAM" id="SSF55781">
    <property type="entry name" value="GAF domain-like"/>
    <property type="match status" value="1"/>
</dbReference>
<proteinExistence type="predicted"/>
<dbReference type="EMBL" id="BRXX01000577">
    <property type="protein sequence ID" value="GMH47680.1"/>
    <property type="molecule type" value="Genomic_DNA"/>
</dbReference>
<feature type="coiled-coil region" evidence="1">
    <location>
        <begin position="338"/>
        <end position="365"/>
    </location>
</feature>
<dbReference type="GO" id="GO:0000146">
    <property type="term" value="F:microfilament motor activity"/>
    <property type="evidence" value="ECO:0007669"/>
    <property type="project" value="TreeGrafter"/>
</dbReference>
<feature type="region of interest" description="Disordered" evidence="2">
    <location>
        <begin position="1"/>
        <end position="62"/>
    </location>
</feature>
<feature type="coiled-coil region" evidence="1">
    <location>
        <begin position="722"/>
        <end position="808"/>
    </location>
</feature>
<dbReference type="GO" id="GO:0032982">
    <property type="term" value="C:myosin filament"/>
    <property type="evidence" value="ECO:0007669"/>
    <property type="project" value="TreeGrafter"/>
</dbReference>
<evidence type="ECO:0000313" key="3">
    <source>
        <dbReference type="EMBL" id="GMH47680.1"/>
    </source>
</evidence>
<evidence type="ECO:0000256" key="1">
    <source>
        <dbReference type="SAM" id="Coils"/>
    </source>
</evidence>
<name>A0A9W6ZCM4_9STRA</name>
<feature type="coiled-coil region" evidence="1">
    <location>
        <begin position="549"/>
        <end position="615"/>
    </location>
</feature>
<dbReference type="GO" id="GO:0016460">
    <property type="term" value="C:myosin II complex"/>
    <property type="evidence" value="ECO:0007669"/>
    <property type="project" value="TreeGrafter"/>
</dbReference>
<feature type="coiled-coil region" evidence="1">
    <location>
        <begin position="1088"/>
        <end position="1185"/>
    </location>
</feature>
<dbReference type="PANTHER" id="PTHR45615:SF40">
    <property type="entry name" value="MYOSIN HEAVY CHAIN, NON-MUSCLE"/>
    <property type="match status" value="1"/>
</dbReference>
<feature type="compositionally biased region" description="Polar residues" evidence="2">
    <location>
        <begin position="13"/>
        <end position="35"/>
    </location>
</feature>
<feature type="region of interest" description="Disordered" evidence="2">
    <location>
        <begin position="930"/>
        <end position="953"/>
    </location>
</feature>
<dbReference type="InterPro" id="IPR029016">
    <property type="entry name" value="GAF-like_dom_sf"/>
</dbReference>
<evidence type="ECO:0000256" key="2">
    <source>
        <dbReference type="SAM" id="MobiDB-lite"/>
    </source>
</evidence>
<feature type="coiled-coil region" evidence="1">
    <location>
        <begin position="211"/>
        <end position="241"/>
    </location>
</feature>